<evidence type="ECO:0000256" key="4">
    <source>
        <dbReference type="ARBA" id="ARBA00023136"/>
    </source>
</evidence>
<dbReference type="Proteomes" id="UP001479436">
    <property type="component" value="Unassembled WGS sequence"/>
</dbReference>
<dbReference type="InterPro" id="IPR018499">
    <property type="entry name" value="Tetraspanin/Peripherin"/>
</dbReference>
<organism evidence="6 7">
    <name type="scientific">Basidiobolus ranarum</name>
    <dbReference type="NCBI Taxonomy" id="34480"/>
    <lineage>
        <taxon>Eukaryota</taxon>
        <taxon>Fungi</taxon>
        <taxon>Fungi incertae sedis</taxon>
        <taxon>Zoopagomycota</taxon>
        <taxon>Entomophthoromycotina</taxon>
        <taxon>Basidiobolomycetes</taxon>
        <taxon>Basidiobolales</taxon>
        <taxon>Basidiobolaceae</taxon>
        <taxon>Basidiobolus</taxon>
    </lineage>
</organism>
<dbReference type="Pfam" id="PF00335">
    <property type="entry name" value="Tetraspanin"/>
    <property type="match status" value="1"/>
</dbReference>
<keyword evidence="2 5" id="KW-0812">Transmembrane</keyword>
<evidence type="ECO:0000256" key="5">
    <source>
        <dbReference type="SAM" id="Phobius"/>
    </source>
</evidence>
<dbReference type="EMBL" id="JASJQH010006966">
    <property type="protein sequence ID" value="KAK9721876.1"/>
    <property type="molecule type" value="Genomic_DNA"/>
</dbReference>
<feature type="transmembrane region" description="Helical" evidence="5">
    <location>
        <begin position="244"/>
        <end position="266"/>
    </location>
</feature>
<feature type="transmembrane region" description="Helical" evidence="5">
    <location>
        <begin position="120"/>
        <end position="142"/>
    </location>
</feature>
<dbReference type="InterPro" id="IPR008952">
    <property type="entry name" value="Tetraspanin_EC2_sf"/>
</dbReference>
<evidence type="ECO:0008006" key="8">
    <source>
        <dbReference type="Google" id="ProtNLM"/>
    </source>
</evidence>
<feature type="transmembrane region" description="Helical" evidence="5">
    <location>
        <begin position="149"/>
        <end position="171"/>
    </location>
</feature>
<dbReference type="SUPFAM" id="SSF48652">
    <property type="entry name" value="Tetraspanin"/>
    <property type="match status" value="1"/>
</dbReference>
<evidence type="ECO:0000313" key="7">
    <source>
        <dbReference type="Proteomes" id="UP001479436"/>
    </source>
</evidence>
<proteinExistence type="predicted"/>
<sequence length="287" mass="32377">MNSRSVNEMSNFRPPFADSDISLRSASTTFTSNPQLRSQVNSSISVQSFRSSDGVAMYDSLNPIKIPKKPKKWTPSKWILLFSNTVLMAMGIVGLVLSLSTWYKLYLRAEVVLIVSHSTVILLTTVSSCAVAIAIMGYFGVFFNNRKILTIYTVLLWPMMGGIASIGYVTYKFSLWHLQSKLDHRWSDYSQEEIRHLQANLHCCGFENTNDRAEITNKCNPGGLTKLSGCRYKLTNFVANTLKITYITAFSFLIPHLFVLFSALLCSNHITEKFGTEPAPKLNYHQE</sequence>
<feature type="transmembrane region" description="Helical" evidence="5">
    <location>
        <begin position="78"/>
        <end position="100"/>
    </location>
</feature>
<protein>
    <recommendedName>
        <fullName evidence="8">Tetraspanin</fullName>
    </recommendedName>
</protein>
<gene>
    <name evidence="6" type="ORF">K7432_003105</name>
</gene>
<reference evidence="6 7" key="1">
    <citation type="submission" date="2023-04" db="EMBL/GenBank/DDBJ databases">
        <title>Genome of Basidiobolus ranarum AG-B5.</title>
        <authorList>
            <person name="Stajich J.E."/>
            <person name="Carter-House D."/>
            <person name="Gryganskyi A."/>
        </authorList>
    </citation>
    <scope>NUCLEOTIDE SEQUENCE [LARGE SCALE GENOMIC DNA]</scope>
    <source>
        <strain evidence="6 7">AG-B5</strain>
    </source>
</reference>
<comment type="caution">
    <text evidence="6">The sequence shown here is derived from an EMBL/GenBank/DDBJ whole genome shotgun (WGS) entry which is preliminary data.</text>
</comment>
<keyword evidence="7" id="KW-1185">Reference proteome</keyword>
<evidence type="ECO:0000256" key="1">
    <source>
        <dbReference type="ARBA" id="ARBA00004141"/>
    </source>
</evidence>
<comment type="subcellular location">
    <subcellularLocation>
        <location evidence="1">Membrane</location>
        <topology evidence="1">Multi-pass membrane protein</topology>
    </subcellularLocation>
</comment>
<keyword evidence="4 5" id="KW-0472">Membrane</keyword>
<evidence type="ECO:0000256" key="3">
    <source>
        <dbReference type="ARBA" id="ARBA00022989"/>
    </source>
</evidence>
<keyword evidence="3 5" id="KW-1133">Transmembrane helix</keyword>
<name>A0ABR2W6Q2_9FUNG</name>
<accession>A0ABR2W6Q2</accession>
<evidence type="ECO:0000313" key="6">
    <source>
        <dbReference type="EMBL" id="KAK9721876.1"/>
    </source>
</evidence>
<evidence type="ECO:0000256" key="2">
    <source>
        <dbReference type="ARBA" id="ARBA00022692"/>
    </source>
</evidence>